<keyword evidence="2" id="KW-1185">Reference proteome</keyword>
<evidence type="ECO:0000313" key="1">
    <source>
        <dbReference type="EMBL" id="UGC97785.1"/>
    </source>
</evidence>
<gene>
    <name evidence="1" type="ORF">pdc_072</name>
</gene>
<dbReference type="Proteomes" id="UP000828384">
    <property type="component" value="Segment"/>
</dbReference>
<protein>
    <submittedName>
        <fullName evidence="1">Uncharacterized protein</fullName>
    </submittedName>
</protein>
<evidence type="ECO:0000313" key="2">
    <source>
        <dbReference type="Proteomes" id="UP000828384"/>
    </source>
</evidence>
<proteinExistence type="predicted"/>
<accession>A0AAE8YHK7</accession>
<sequence length="107" mass="12127">MKVSDSRLEEICSAMVTDSPYDYEQVFESIKHGEIYSMAKECLSRRKAESGEQSLGVWNPSTKEIAVNHKSGIKLVDIAHWHCHCTMEVVAREMCDHPAVKARKETS</sequence>
<reference evidence="1" key="1">
    <citation type="journal article" date="2022" name="Curr. Microbiol.">
        <title>Isolation, Characterization, and Comparative Genomic Analysis of vB_Pd_C23, a Novel Bacteriophage of Pantoea dispersa.</title>
        <authorList>
            <person name="Grami E."/>
            <person name="Laadouze I."/>
            <person name="Ben Tiba S."/>
            <person name="Hafiane A."/>
            <person name="Sealey K.S."/>
            <person name="Saidi N."/>
        </authorList>
    </citation>
    <scope>NUCLEOTIDE SEQUENCE</scope>
</reference>
<dbReference type="EMBL" id="OL396571">
    <property type="protein sequence ID" value="UGC97785.1"/>
    <property type="molecule type" value="Genomic_DNA"/>
</dbReference>
<organism evidence="1 2">
    <name type="scientific">Pantoea phage PdC23</name>
    <dbReference type="NCBI Taxonomy" id="2894356"/>
    <lineage>
        <taxon>Viruses</taxon>
        <taxon>Duplodnaviria</taxon>
        <taxon>Heunggongvirae</taxon>
        <taxon>Uroviricota</taxon>
        <taxon>Caudoviricetes</taxon>
        <taxon>Felixviridae</taxon>
        <taxon>Certevirus</taxon>
        <taxon>Certevirus C23</taxon>
    </lineage>
</organism>
<name>A0AAE8YHK7_9CAUD</name>